<evidence type="ECO:0000256" key="6">
    <source>
        <dbReference type="ARBA" id="ARBA00023277"/>
    </source>
</evidence>
<dbReference type="Pfam" id="PF00187">
    <property type="entry name" value="Chitin_bind_1"/>
    <property type="match status" value="1"/>
</dbReference>
<feature type="domain" description="Chitin-binding type-1" evidence="8">
    <location>
        <begin position="56"/>
        <end position="98"/>
    </location>
</feature>
<dbReference type="PANTHER" id="PTHR46471">
    <property type="entry name" value="CHITIN DEACETYLASE"/>
    <property type="match status" value="1"/>
</dbReference>
<keyword evidence="7" id="KW-1015">Disulfide bond</keyword>
<keyword evidence="3" id="KW-0479">Metal-binding</keyword>
<name>A0A1Y2D260_9FUNG</name>
<reference evidence="9 10" key="1">
    <citation type="submission" date="2016-08" db="EMBL/GenBank/DDBJ databases">
        <title>A Parts List for Fungal Cellulosomes Revealed by Comparative Genomics.</title>
        <authorList>
            <consortium name="DOE Joint Genome Institute"/>
            <person name="Haitjema C.H."/>
            <person name="Gilmore S.P."/>
            <person name="Henske J.K."/>
            <person name="Solomon K.V."/>
            <person name="De Groot R."/>
            <person name="Kuo A."/>
            <person name="Mondo S.J."/>
            <person name="Salamov A.A."/>
            <person name="Labutti K."/>
            <person name="Zhao Z."/>
            <person name="Chiniquy J."/>
            <person name="Barry K."/>
            <person name="Brewer H.M."/>
            <person name="Purvine S.O."/>
            <person name="Wright A.T."/>
            <person name="Boxma B."/>
            <person name="Van Alen T."/>
            <person name="Hackstein J.H."/>
            <person name="Baker S.E."/>
            <person name="Grigoriev I.V."/>
            <person name="O'Malley M.A."/>
        </authorList>
    </citation>
    <scope>NUCLEOTIDE SEQUENCE [LARGE SCALE GENOMIC DNA]</scope>
    <source>
        <strain evidence="9 10">G1</strain>
    </source>
</reference>
<evidence type="ECO:0000256" key="3">
    <source>
        <dbReference type="ARBA" id="ARBA00022723"/>
    </source>
</evidence>
<evidence type="ECO:0000313" key="9">
    <source>
        <dbReference type="EMBL" id="ORY53378.1"/>
    </source>
</evidence>
<dbReference type="OrthoDB" id="3531773at2759"/>
<organism evidence="9 10">
    <name type="scientific">Neocallimastix californiae</name>
    <dbReference type="NCBI Taxonomy" id="1754190"/>
    <lineage>
        <taxon>Eukaryota</taxon>
        <taxon>Fungi</taxon>
        <taxon>Fungi incertae sedis</taxon>
        <taxon>Chytridiomycota</taxon>
        <taxon>Chytridiomycota incertae sedis</taxon>
        <taxon>Neocallimastigomycetes</taxon>
        <taxon>Neocallimastigales</taxon>
        <taxon>Neocallimastigaceae</taxon>
        <taxon>Neocallimastix</taxon>
    </lineage>
</organism>
<keyword evidence="6" id="KW-0119">Carbohydrate metabolism</keyword>
<dbReference type="InterPro" id="IPR001002">
    <property type="entry name" value="Chitin-bd_1"/>
</dbReference>
<keyword evidence="10" id="KW-1185">Reference proteome</keyword>
<dbReference type="SUPFAM" id="SSF57016">
    <property type="entry name" value="Plant lectins/antimicrobial peptides"/>
    <property type="match status" value="2"/>
</dbReference>
<feature type="disulfide bond" evidence="7">
    <location>
        <begin position="72"/>
        <end position="86"/>
    </location>
</feature>
<keyword evidence="4" id="KW-0732">Signal</keyword>
<evidence type="ECO:0000256" key="2">
    <source>
        <dbReference type="ARBA" id="ARBA00022669"/>
    </source>
</evidence>
<dbReference type="Gene3D" id="3.30.60.10">
    <property type="entry name" value="Endochitinase-like"/>
    <property type="match status" value="2"/>
</dbReference>
<dbReference type="PROSITE" id="PS50941">
    <property type="entry name" value="CHIT_BIND_I_2"/>
    <property type="match status" value="1"/>
</dbReference>
<gene>
    <name evidence="9" type="ORF">LY90DRAFT_413639</name>
</gene>
<dbReference type="InterPro" id="IPR018371">
    <property type="entry name" value="Chitin-binding_1_CS"/>
</dbReference>
<dbReference type="SMART" id="SM00270">
    <property type="entry name" value="ChtBD1"/>
    <property type="match status" value="1"/>
</dbReference>
<evidence type="ECO:0000313" key="10">
    <source>
        <dbReference type="Proteomes" id="UP000193920"/>
    </source>
</evidence>
<dbReference type="PROSITE" id="PS00026">
    <property type="entry name" value="CHIT_BIND_I_1"/>
    <property type="match status" value="1"/>
</dbReference>
<comment type="caution">
    <text evidence="9">The sequence shown here is derived from an EMBL/GenBank/DDBJ whole genome shotgun (WGS) entry which is preliminary data.</text>
</comment>
<dbReference type="PANTHER" id="PTHR46471:SF2">
    <property type="entry name" value="CHITIN DEACETYLASE-RELATED"/>
    <property type="match status" value="1"/>
</dbReference>
<comment type="caution">
    <text evidence="7">Lacks conserved residue(s) required for the propagation of feature annotation.</text>
</comment>
<dbReference type="GO" id="GO:0046872">
    <property type="term" value="F:metal ion binding"/>
    <property type="evidence" value="ECO:0007669"/>
    <property type="project" value="UniProtKB-KW"/>
</dbReference>
<evidence type="ECO:0000256" key="7">
    <source>
        <dbReference type="PROSITE-ProRule" id="PRU00261"/>
    </source>
</evidence>
<dbReference type="EMBL" id="MCOG01000091">
    <property type="protein sequence ID" value="ORY53378.1"/>
    <property type="molecule type" value="Genomic_DNA"/>
</dbReference>
<sequence>CCSMYGYCGKSSKYCKEGYQSEFGHCSSSYNTTKKKTTKKTTTTKKTKKISTSFVSGRCGSKYGKCSKSNECCSKYGYCGKSSDYCDNGCQPAYGICY</sequence>
<evidence type="ECO:0000259" key="8">
    <source>
        <dbReference type="PROSITE" id="PS50941"/>
    </source>
</evidence>
<comment type="cofactor">
    <cofactor evidence="1">
        <name>Co(2+)</name>
        <dbReference type="ChEBI" id="CHEBI:48828"/>
    </cofactor>
</comment>
<dbReference type="AlphaFoldDB" id="A0A1Y2D260"/>
<dbReference type="GO" id="GO:0008061">
    <property type="term" value="F:chitin binding"/>
    <property type="evidence" value="ECO:0007669"/>
    <property type="project" value="UniProtKB-UniRule"/>
</dbReference>
<feature type="non-terminal residue" evidence="9">
    <location>
        <position position="1"/>
    </location>
</feature>
<dbReference type="Proteomes" id="UP000193920">
    <property type="component" value="Unassembled WGS sequence"/>
</dbReference>
<proteinExistence type="predicted"/>
<dbReference type="InterPro" id="IPR036861">
    <property type="entry name" value="Endochitinase-like_sf"/>
</dbReference>
<accession>A0A1Y2D260</accession>
<evidence type="ECO:0000256" key="5">
    <source>
        <dbReference type="ARBA" id="ARBA00022801"/>
    </source>
</evidence>
<dbReference type="STRING" id="1754190.A0A1Y2D260"/>
<evidence type="ECO:0000256" key="4">
    <source>
        <dbReference type="ARBA" id="ARBA00022729"/>
    </source>
</evidence>
<evidence type="ECO:0000256" key="1">
    <source>
        <dbReference type="ARBA" id="ARBA00001941"/>
    </source>
</evidence>
<keyword evidence="2 7" id="KW-0147">Chitin-binding</keyword>
<protein>
    <recommendedName>
        <fullName evidence="8">Chitin-binding type-1 domain-containing protein</fullName>
    </recommendedName>
</protein>
<keyword evidence="5" id="KW-0378">Hydrolase</keyword>
<dbReference type="GO" id="GO:0016787">
    <property type="term" value="F:hydrolase activity"/>
    <property type="evidence" value="ECO:0007669"/>
    <property type="project" value="UniProtKB-KW"/>
</dbReference>